<dbReference type="InParanoid" id="E3J7V8"/>
<evidence type="ECO:0000259" key="2">
    <source>
        <dbReference type="Pfam" id="PF13193"/>
    </source>
</evidence>
<reference evidence="3 4" key="1">
    <citation type="submission" date="2010-10" db="EMBL/GenBank/DDBJ databases">
        <title>Complete sequence of Frankia sp. EuI1c.</title>
        <authorList>
            <consortium name="US DOE Joint Genome Institute"/>
            <person name="Lucas S."/>
            <person name="Copeland A."/>
            <person name="Lapidus A."/>
            <person name="Cheng J.-F."/>
            <person name="Bruce D."/>
            <person name="Goodwin L."/>
            <person name="Pitluck S."/>
            <person name="Chertkov O."/>
            <person name="Detter J.C."/>
            <person name="Han C."/>
            <person name="Tapia R."/>
            <person name="Land M."/>
            <person name="Hauser L."/>
            <person name="Jeffries C."/>
            <person name="Kyrpides N."/>
            <person name="Ivanova N."/>
            <person name="Mikhailova N."/>
            <person name="Beauchemin N."/>
            <person name="Sen A."/>
            <person name="Sur S.A."/>
            <person name="Gtari M."/>
            <person name="Wall L."/>
            <person name="Tisa L."/>
            <person name="Woyke T."/>
        </authorList>
    </citation>
    <scope>NUCLEOTIDE SEQUENCE [LARGE SCALE GENOMIC DNA]</scope>
    <source>
        <strain evidence="4">DSM 45817 / CECT 9037 / EuI1c</strain>
    </source>
</reference>
<evidence type="ECO:0000313" key="3">
    <source>
        <dbReference type="EMBL" id="ADP80862.1"/>
    </source>
</evidence>
<dbReference type="HOGENOM" id="CLU_000022_59_0_11"/>
<sequence length="526" mass="55757">MTEATPEPSSLAEIALLRVRRSDSAPFLMTIDERQPHEVRARSYGEIAERAAALAGVLAAAGVSPGERVGCYLSNAPCWVVGALGTWWAGGVVAAVGTLVPGPEAARLFELAGVSTVVAVAGAPELPATFRVVTIDQEGDGVAAPARPAGGPGPLDFRLPDPDELGAIFFTSGTTGAPKGITYTHGDFVTGAKRVAGGYARKATYRPDPAPAHLAPGVVFNPFGHTAGFLRLAFRMWIGRPTLLIPKFTVPAVRAYFARFSADSLQLTPTMIHMLATSGEPIELRGVQYVTSGTAPLSVATRDRFEQRFGVPVLDAYGMTEVGVVSQERLEDVRAGLRRPGSVGRPATGVDIRIRPLDDEERPAGEGEILVRTKDMPAEFVGGAKVPVDAEGWFATGDVGRLEDGLLYVTGRAQEKIIVGGFNVYPAEVEDAARRSPLVTDLVVVGLPDDRLGERPVAGVVWAGAPDEEALLRELRTGLAHYKVPRGTFALDAVPLTPRDKVDRRRARELARAALDQVTADGGVAR</sequence>
<keyword evidence="4" id="KW-1185">Reference proteome</keyword>
<dbReference type="STRING" id="298654.FraEuI1c_2835"/>
<proteinExistence type="predicted"/>
<evidence type="ECO:0000259" key="1">
    <source>
        <dbReference type="Pfam" id="PF00501"/>
    </source>
</evidence>
<dbReference type="PROSITE" id="PS00455">
    <property type="entry name" value="AMP_BINDING"/>
    <property type="match status" value="1"/>
</dbReference>
<feature type="domain" description="AMP-dependent synthetase/ligase" evidence="1">
    <location>
        <begin position="38"/>
        <end position="374"/>
    </location>
</feature>
<dbReference type="InterPro" id="IPR025110">
    <property type="entry name" value="AMP-bd_C"/>
</dbReference>
<dbReference type="AlphaFoldDB" id="E3J7V8"/>
<dbReference type="PANTHER" id="PTHR43767:SF1">
    <property type="entry name" value="NONRIBOSOMAL PEPTIDE SYNTHASE PES1 (EUROFUNG)-RELATED"/>
    <property type="match status" value="1"/>
</dbReference>
<dbReference type="KEGG" id="fri:FraEuI1c_2835"/>
<dbReference type="InterPro" id="IPR050237">
    <property type="entry name" value="ATP-dep_AMP-bd_enzyme"/>
</dbReference>
<dbReference type="InterPro" id="IPR020845">
    <property type="entry name" value="AMP-binding_CS"/>
</dbReference>
<protein>
    <submittedName>
        <fullName evidence="3">AMP-dependent synthetase and ligase</fullName>
    </submittedName>
</protein>
<dbReference type="InterPro" id="IPR045851">
    <property type="entry name" value="AMP-bd_C_sf"/>
</dbReference>
<dbReference type="RefSeq" id="WP_013423980.1">
    <property type="nucleotide sequence ID" value="NC_014666.1"/>
</dbReference>
<dbReference type="EMBL" id="CP002299">
    <property type="protein sequence ID" value="ADP80862.1"/>
    <property type="molecule type" value="Genomic_DNA"/>
</dbReference>
<dbReference type="InterPro" id="IPR042099">
    <property type="entry name" value="ANL_N_sf"/>
</dbReference>
<dbReference type="PANTHER" id="PTHR43767">
    <property type="entry name" value="LONG-CHAIN-FATTY-ACID--COA LIGASE"/>
    <property type="match status" value="1"/>
</dbReference>
<dbReference type="Gene3D" id="3.40.50.12780">
    <property type="entry name" value="N-terminal domain of ligase-like"/>
    <property type="match status" value="1"/>
</dbReference>
<dbReference type="GO" id="GO:0016878">
    <property type="term" value="F:acid-thiol ligase activity"/>
    <property type="evidence" value="ECO:0007669"/>
    <property type="project" value="UniProtKB-ARBA"/>
</dbReference>
<dbReference type="InterPro" id="IPR000873">
    <property type="entry name" value="AMP-dep_synth/lig_dom"/>
</dbReference>
<dbReference type="SUPFAM" id="SSF56801">
    <property type="entry name" value="Acetyl-CoA synthetase-like"/>
    <property type="match status" value="1"/>
</dbReference>
<evidence type="ECO:0000313" key="4">
    <source>
        <dbReference type="Proteomes" id="UP000002484"/>
    </source>
</evidence>
<feature type="domain" description="AMP-binding enzyme C-terminal" evidence="2">
    <location>
        <begin position="428"/>
        <end position="501"/>
    </location>
</feature>
<name>E3J7V8_PSEI1</name>
<keyword evidence="3" id="KW-0436">Ligase</keyword>
<gene>
    <name evidence="3" type="ordered locus">FraEuI1c_2835</name>
</gene>
<organism evidence="3 4">
    <name type="scientific">Pseudofrankia inefficax (strain DSM 45817 / CECT 9037 / DDB 130130 / EuI1c)</name>
    <name type="common">Frankia inefficax</name>
    <dbReference type="NCBI Taxonomy" id="298654"/>
    <lineage>
        <taxon>Bacteria</taxon>
        <taxon>Bacillati</taxon>
        <taxon>Actinomycetota</taxon>
        <taxon>Actinomycetes</taxon>
        <taxon>Frankiales</taxon>
        <taxon>Frankiaceae</taxon>
        <taxon>Pseudofrankia</taxon>
    </lineage>
</organism>
<dbReference type="Proteomes" id="UP000002484">
    <property type="component" value="Chromosome"/>
</dbReference>
<dbReference type="OrthoDB" id="3444674at2"/>
<accession>E3J7V8</accession>
<dbReference type="Gene3D" id="3.30.300.30">
    <property type="match status" value="1"/>
</dbReference>
<dbReference type="Pfam" id="PF00501">
    <property type="entry name" value="AMP-binding"/>
    <property type="match status" value="1"/>
</dbReference>
<dbReference type="Pfam" id="PF13193">
    <property type="entry name" value="AMP-binding_C"/>
    <property type="match status" value="1"/>
</dbReference>
<dbReference type="eggNOG" id="COG0318">
    <property type="taxonomic scope" value="Bacteria"/>
</dbReference>